<evidence type="ECO:0000256" key="1">
    <source>
        <dbReference type="SAM" id="SignalP"/>
    </source>
</evidence>
<dbReference type="Proteomes" id="UP000291778">
    <property type="component" value="Unassembled WGS sequence"/>
</dbReference>
<dbReference type="EMBL" id="AATCLQ010000117">
    <property type="protein sequence ID" value="EFJ6484782.1"/>
    <property type="molecule type" value="Genomic_DNA"/>
</dbReference>
<evidence type="ECO:0000313" key="3">
    <source>
        <dbReference type="EMBL" id="RYL79770.1"/>
    </source>
</evidence>
<feature type="chain" id="PRO_5042356207" evidence="1">
    <location>
        <begin position="22"/>
        <end position="180"/>
    </location>
</feature>
<keyword evidence="1" id="KW-0732">Signal</keyword>
<dbReference type="AlphaFoldDB" id="A0A366YED0"/>
<reference evidence="3 4" key="1">
    <citation type="submission" date="2019-02" db="EMBL/GenBank/DDBJ databases">
        <authorList>
            <person name="Slukin P."/>
            <person name="Fursova N."/>
            <person name="Ermolenko Z."/>
            <person name="Mayskaya N."/>
            <person name="Kislichkina A."/>
            <person name="Mukhina T."/>
            <person name="Sizova A."/>
            <person name="Bogun A."/>
        </authorList>
    </citation>
    <scope>NUCLEOTIDE SEQUENCE [LARGE SCALE GENOMIC DNA]</scope>
    <source>
        <strain evidence="3">SCPM-O-B-8431</strain>
        <strain evidence="4">SCPM-O-B-8431(U15)</strain>
    </source>
</reference>
<sequence>MKFIVKALIYLAVMLSFTANAAEYKEYPQGEITYYKYLPRNGWTLPAGYTVEQFSSAIYKGQIRNNFPWTNQFIVRGNGVLFLANKVNKTWHVLPVDYQRLNFGRLTTHYQHVNKGDGCYFYILDGHGSDAKPILKIEENCVDMKMYRKMVAEKKEREQKANQWLQQQILAEHCRRYGNC</sequence>
<feature type="signal peptide" evidence="1">
    <location>
        <begin position="1"/>
        <end position="21"/>
    </location>
</feature>
<comment type="caution">
    <text evidence="3">The sequence shown here is derived from an EMBL/GenBank/DDBJ whole genome shotgun (WGS) entry which is preliminary data.</text>
</comment>
<dbReference type="Proteomes" id="UP000711811">
    <property type="component" value="Unassembled WGS sequence"/>
</dbReference>
<name>A0A366YED0_ECOLX</name>
<gene>
    <name evidence="2" type="ORF">A2J79_005258</name>
    <name evidence="3" type="ORF">EWK56_20340</name>
</gene>
<protein>
    <submittedName>
        <fullName evidence="3">Uncharacterized protein</fullName>
    </submittedName>
</protein>
<evidence type="ECO:0000313" key="2">
    <source>
        <dbReference type="EMBL" id="EFJ6484782.1"/>
    </source>
</evidence>
<organism evidence="3 4">
    <name type="scientific">Escherichia coli</name>
    <dbReference type="NCBI Taxonomy" id="562"/>
    <lineage>
        <taxon>Bacteria</taxon>
        <taxon>Pseudomonadati</taxon>
        <taxon>Pseudomonadota</taxon>
        <taxon>Gammaproteobacteria</taxon>
        <taxon>Enterobacterales</taxon>
        <taxon>Enterobacteriaceae</taxon>
        <taxon>Escherichia</taxon>
    </lineage>
</organism>
<evidence type="ECO:0000313" key="4">
    <source>
        <dbReference type="Proteomes" id="UP000291778"/>
    </source>
</evidence>
<dbReference type="RefSeq" id="WP_001519289.1">
    <property type="nucleotide sequence ID" value="NZ_AP021893.1"/>
</dbReference>
<dbReference type="EMBL" id="SERV01000015">
    <property type="protein sequence ID" value="RYL79770.1"/>
    <property type="molecule type" value="Genomic_DNA"/>
</dbReference>
<reference evidence="2" key="2">
    <citation type="submission" date="2020-02" db="EMBL/GenBank/DDBJ databases">
        <authorList>
            <person name="Ashton P.M."/>
            <person name="Dallman T."/>
            <person name="Nair S."/>
            <person name="De Pinna E."/>
            <person name="Peters T."/>
            <person name="Grant K."/>
        </authorList>
    </citation>
    <scope>NUCLEOTIDE SEQUENCE</scope>
    <source>
        <strain evidence="2">93335</strain>
    </source>
</reference>
<proteinExistence type="predicted"/>
<accession>A0A366YED0</accession>